<evidence type="ECO:0000256" key="1">
    <source>
        <dbReference type="SAM" id="MobiDB-lite"/>
    </source>
</evidence>
<dbReference type="AlphaFoldDB" id="A0A2Z5JJU9"/>
<evidence type="ECO:0000313" key="3">
    <source>
        <dbReference type="Proteomes" id="UP000252698"/>
    </source>
</evidence>
<dbReference type="KEGG" id="sata:C5746_31020"/>
<feature type="compositionally biased region" description="Basic and acidic residues" evidence="1">
    <location>
        <begin position="79"/>
        <end position="95"/>
    </location>
</feature>
<proteinExistence type="predicted"/>
<evidence type="ECO:0000313" key="2">
    <source>
        <dbReference type="EMBL" id="AXE80667.1"/>
    </source>
</evidence>
<dbReference type="EMBL" id="CP027306">
    <property type="protein sequence ID" value="AXE80667.1"/>
    <property type="molecule type" value="Genomic_DNA"/>
</dbReference>
<reference evidence="2 3" key="1">
    <citation type="journal article" date="2018" name="Front. Microbiol.">
        <title>Genome Sequencing of Streptomyces atratus SCSIOZH16 and Activation Production of Nocardamine via Metabolic Engineering.</title>
        <authorList>
            <person name="Li Y."/>
            <person name="Zhang C."/>
            <person name="Liu C."/>
            <person name="Ju J."/>
            <person name="Ma J."/>
        </authorList>
    </citation>
    <scope>NUCLEOTIDE SEQUENCE [LARGE SCALE GENOMIC DNA]</scope>
    <source>
        <strain evidence="2 3">SCSIO_ZH16</strain>
    </source>
</reference>
<gene>
    <name evidence="2" type="ORF">C5746_31020</name>
</gene>
<protein>
    <submittedName>
        <fullName evidence="2">Uncharacterized protein</fullName>
    </submittedName>
</protein>
<organism evidence="2 3">
    <name type="scientific">Streptomyces atratus</name>
    <dbReference type="NCBI Taxonomy" id="1893"/>
    <lineage>
        <taxon>Bacteria</taxon>
        <taxon>Bacillati</taxon>
        <taxon>Actinomycetota</taxon>
        <taxon>Actinomycetes</taxon>
        <taxon>Kitasatosporales</taxon>
        <taxon>Streptomycetaceae</taxon>
        <taxon>Streptomyces</taxon>
    </lineage>
</organism>
<dbReference type="Proteomes" id="UP000252698">
    <property type="component" value="Chromosome"/>
</dbReference>
<accession>A0A2Z5JJU9</accession>
<name>A0A2Z5JJU9_STRAR</name>
<sequence length="95" mass="10639">MIRDTDGRTLGYASHTPRDWVPREAFYAAYRSDEVLFAHYRATEEGGVVLDTDSDTDSPAGELPFPVPAPRKALPRRHGLADGREREPELRADVT</sequence>
<feature type="region of interest" description="Disordered" evidence="1">
    <location>
        <begin position="49"/>
        <end position="95"/>
    </location>
</feature>